<evidence type="ECO:0000313" key="3">
    <source>
        <dbReference type="Proteomes" id="UP000460157"/>
    </source>
</evidence>
<organism evidence="2 3">
    <name type="scientific">Nesterenkonia alkaliphila</name>
    <dbReference type="NCBI Taxonomy" id="1463631"/>
    <lineage>
        <taxon>Bacteria</taxon>
        <taxon>Bacillati</taxon>
        <taxon>Actinomycetota</taxon>
        <taxon>Actinomycetes</taxon>
        <taxon>Micrococcales</taxon>
        <taxon>Micrococcaceae</taxon>
        <taxon>Nesterenkonia</taxon>
    </lineage>
</organism>
<gene>
    <name evidence="2" type="ORF">GNZ21_12030</name>
</gene>
<dbReference type="RefSeq" id="WP_157324677.1">
    <property type="nucleotide sequence ID" value="NZ_BMFX01000053.1"/>
</dbReference>
<dbReference type="AlphaFoldDB" id="A0A7K1UKS5"/>
<accession>A0A7K1UKS5</accession>
<reference evidence="2 3" key="1">
    <citation type="submission" date="2019-12" db="EMBL/GenBank/DDBJ databases">
        <title>Nesterenkonia muleiensis sp. nov., a novel actinobacterium isolated from sap of Populus euphratica.</title>
        <authorList>
            <person name="Wang R."/>
        </authorList>
    </citation>
    <scope>NUCLEOTIDE SEQUENCE [LARGE SCALE GENOMIC DNA]</scope>
    <source>
        <strain evidence="2 3">F10</strain>
    </source>
</reference>
<dbReference type="SMART" id="SM00829">
    <property type="entry name" value="PKS_ER"/>
    <property type="match status" value="1"/>
</dbReference>
<protein>
    <submittedName>
        <fullName evidence="2">Zinc-binding dehydrogenase</fullName>
    </submittedName>
</protein>
<dbReference type="PANTHER" id="PTHR11695:SF294">
    <property type="entry name" value="RETICULON-4-INTERACTING PROTEIN 1, MITOCHONDRIAL"/>
    <property type="match status" value="1"/>
</dbReference>
<dbReference type="SUPFAM" id="SSF51735">
    <property type="entry name" value="NAD(P)-binding Rossmann-fold domains"/>
    <property type="match status" value="1"/>
</dbReference>
<dbReference type="OrthoDB" id="3175656at2"/>
<evidence type="ECO:0000313" key="2">
    <source>
        <dbReference type="EMBL" id="MVT27070.1"/>
    </source>
</evidence>
<name>A0A7K1UKS5_9MICC</name>
<dbReference type="InterPro" id="IPR011032">
    <property type="entry name" value="GroES-like_sf"/>
</dbReference>
<dbReference type="InterPro" id="IPR036291">
    <property type="entry name" value="NAD(P)-bd_dom_sf"/>
</dbReference>
<dbReference type="Gene3D" id="3.90.180.10">
    <property type="entry name" value="Medium-chain alcohol dehydrogenases, catalytic domain"/>
    <property type="match status" value="1"/>
</dbReference>
<dbReference type="InterPro" id="IPR050700">
    <property type="entry name" value="YIM1/Zinc_Alcohol_DH_Fams"/>
</dbReference>
<dbReference type="InterPro" id="IPR020843">
    <property type="entry name" value="ER"/>
</dbReference>
<evidence type="ECO:0000259" key="1">
    <source>
        <dbReference type="SMART" id="SM00829"/>
    </source>
</evidence>
<feature type="domain" description="Enoyl reductase (ER)" evidence="1">
    <location>
        <begin position="11"/>
        <end position="254"/>
    </location>
</feature>
<dbReference type="Proteomes" id="UP000460157">
    <property type="component" value="Unassembled WGS sequence"/>
</dbReference>
<dbReference type="EMBL" id="WRPM01000087">
    <property type="protein sequence ID" value="MVT27070.1"/>
    <property type="molecule type" value="Genomic_DNA"/>
</dbReference>
<dbReference type="Pfam" id="PF13602">
    <property type="entry name" value="ADH_zinc_N_2"/>
    <property type="match status" value="1"/>
</dbReference>
<dbReference type="GO" id="GO:0016491">
    <property type="term" value="F:oxidoreductase activity"/>
    <property type="evidence" value="ECO:0007669"/>
    <property type="project" value="InterPro"/>
</dbReference>
<proteinExistence type="predicted"/>
<sequence>MSQVYVFTDYGGPETETLIDRDVPEPGPEEVVADFAAGDEVLGPPVPGYGGFAEHTVVRADSALLKPEDVSFVHAATIPVAATTAYDLTHVVDLEAGASVLILGAGGGVGYMAVQICAVHQFRTIAVASEAKRELLESTGATFVPSGDGVAAKVRELAPGGIDLVIDLVGGEALRGVAGLAVSPDRVVSAADPDTAVELGGLTRPSDPGSMEKIAEVISYELVDPYVTATFPLTQAREALAAVETGHAEGKVVITP</sequence>
<keyword evidence="3" id="KW-1185">Reference proteome</keyword>
<dbReference type="PANTHER" id="PTHR11695">
    <property type="entry name" value="ALCOHOL DEHYDROGENASE RELATED"/>
    <property type="match status" value="1"/>
</dbReference>
<dbReference type="CDD" id="cd05289">
    <property type="entry name" value="MDR_like_2"/>
    <property type="match status" value="1"/>
</dbReference>
<dbReference type="SUPFAM" id="SSF50129">
    <property type="entry name" value="GroES-like"/>
    <property type="match status" value="1"/>
</dbReference>
<comment type="caution">
    <text evidence="2">The sequence shown here is derived from an EMBL/GenBank/DDBJ whole genome shotgun (WGS) entry which is preliminary data.</text>
</comment>
<dbReference type="Gene3D" id="3.40.50.720">
    <property type="entry name" value="NAD(P)-binding Rossmann-like Domain"/>
    <property type="match status" value="1"/>
</dbReference>